<dbReference type="GO" id="GO:0005829">
    <property type="term" value="C:cytosol"/>
    <property type="evidence" value="ECO:0007669"/>
    <property type="project" value="TreeGrafter"/>
</dbReference>
<dbReference type="PRINTS" id="PR00039">
    <property type="entry name" value="HTHLYSR"/>
</dbReference>
<name>A0A410PVJ7_9FIRM</name>
<dbReference type="Gene3D" id="1.10.10.10">
    <property type="entry name" value="Winged helix-like DNA-binding domain superfamily/Winged helix DNA-binding domain"/>
    <property type="match status" value="1"/>
</dbReference>
<dbReference type="CDD" id="cd05466">
    <property type="entry name" value="PBP2_LTTR_substrate"/>
    <property type="match status" value="1"/>
</dbReference>
<dbReference type="Proteomes" id="UP000287601">
    <property type="component" value="Chromosome"/>
</dbReference>
<keyword evidence="3" id="KW-0238">DNA-binding</keyword>
<feature type="domain" description="HTH lysR-type" evidence="5">
    <location>
        <begin position="10"/>
        <end position="57"/>
    </location>
</feature>
<dbReference type="SUPFAM" id="SSF53850">
    <property type="entry name" value="Periplasmic binding protein-like II"/>
    <property type="match status" value="1"/>
</dbReference>
<evidence type="ECO:0000256" key="2">
    <source>
        <dbReference type="ARBA" id="ARBA00023015"/>
    </source>
</evidence>
<gene>
    <name evidence="6" type="ORF">EQM06_06815</name>
</gene>
<keyword evidence="4" id="KW-0804">Transcription</keyword>
<evidence type="ECO:0000256" key="1">
    <source>
        <dbReference type="ARBA" id="ARBA00009437"/>
    </source>
</evidence>
<dbReference type="RefSeq" id="WP_128745618.1">
    <property type="nucleotide sequence ID" value="NZ_CP035281.1"/>
</dbReference>
<dbReference type="InterPro" id="IPR036388">
    <property type="entry name" value="WH-like_DNA-bd_sf"/>
</dbReference>
<dbReference type="GO" id="GO:0003700">
    <property type="term" value="F:DNA-binding transcription factor activity"/>
    <property type="evidence" value="ECO:0007669"/>
    <property type="project" value="InterPro"/>
</dbReference>
<accession>A0A410PVJ7</accession>
<dbReference type="PANTHER" id="PTHR30419:SF8">
    <property type="entry name" value="NITROGEN ASSIMILATION TRANSCRIPTIONAL ACTIVATOR-RELATED"/>
    <property type="match status" value="1"/>
</dbReference>
<dbReference type="Gene3D" id="3.40.190.290">
    <property type="match status" value="1"/>
</dbReference>
<dbReference type="PROSITE" id="PS50931">
    <property type="entry name" value="HTH_LYSR"/>
    <property type="match status" value="1"/>
</dbReference>
<dbReference type="OrthoDB" id="9803714at2"/>
<evidence type="ECO:0000313" key="6">
    <source>
        <dbReference type="EMBL" id="QAT42969.1"/>
    </source>
</evidence>
<proteinExistence type="inferred from homology"/>
<dbReference type="EMBL" id="CP035281">
    <property type="protein sequence ID" value="QAT42969.1"/>
    <property type="molecule type" value="Genomic_DNA"/>
</dbReference>
<dbReference type="InterPro" id="IPR005119">
    <property type="entry name" value="LysR_subst-bd"/>
</dbReference>
<evidence type="ECO:0000313" key="7">
    <source>
        <dbReference type="Proteomes" id="UP000287601"/>
    </source>
</evidence>
<dbReference type="InterPro" id="IPR050950">
    <property type="entry name" value="HTH-type_LysR_regulators"/>
</dbReference>
<dbReference type="GO" id="GO:0003677">
    <property type="term" value="F:DNA binding"/>
    <property type="evidence" value="ECO:0007669"/>
    <property type="project" value="UniProtKB-KW"/>
</dbReference>
<protein>
    <submittedName>
        <fullName evidence="6">LysR family transcriptional regulator</fullName>
    </submittedName>
</protein>
<reference evidence="6 7" key="1">
    <citation type="submission" date="2019-01" db="EMBL/GenBank/DDBJ databases">
        <title>Draft genomes of a novel of Aminipila strains.</title>
        <authorList>
            <person name="Ma S."/>
        </authorList>
    </citation>
    <scope>NUCLEOTIDE SEQUENCE [LARGE SCALE GENOMIC DNA]</scope>
    <source>
        <strain evidence="7">JN-39</strain>
    </source>
</reference>
<evidence type="ECO:0000256" key="3">
    <source>
        <dbReference type="ARBA" id="ARBA00023125"/>
    </source>
</evidence>
<dbReference type="InterPro" id="IPR000847">
    <property type="entry name" value="LysR_HTH_N"/>
</dbReference>
<comment type="similarity">
    <text evidence="1">Belongs to the LysR transcriptional regulatory family.</text>
</comment>
<dbReference type="KEGG" id="amij:EQM06_06815"/>
<dbReference type="SUPFAM" id="SSF46785">
    <property type="entry name" value="Winged helix' DNA-binding domain"/>
    <property type="match status" value="1"/>
</dbReference>
<dbReference type="PANTHER" id="PTHR30419">
    <property type="entry name" value="HTH-TYPE TRANSCRIPTIONAL REGULATOR YBHD"/>
    <property type="match status" value="1"/>
</dbReference>
<sequence>MFAKKDLIYTIYKEKSFSKAAEALYISQPSLSAMVKKVEAKIGEPIFDRSTNPIQLTETGKKYMACCENIKKTEEAFLNYLNDTHELKTGSLSLGSNHLFMAHVLPKLIQIFVNRYPLITLNLIDSHSHDLEKKLLEGDLDLIIDNKELSSDMYEKFFLGTEFLLLAVPRKLEVNDRLKPYQLTYEDIQHNKHIHNEQILPTPLSCFADLPFVLMHEGNDTRTRADNIFLRQAVKPKILFELNQLATVYNLISIGLGISFISDTLIKRSPAMQDQLYFYQIDDPDTKRNVFFHSKKNRYVTKAMEEFIKISKEYSPLSSSAE</sequence>
<evidence type="ECO:0000259" key="5">
    <source>
        <dbReference type="PROSITE" id="PS50931"/>
    </source>
</evidence>
<dbReference type="AlphaFoldDB" id="A0A410PVJ7"/>
<keyword evidence="2" id="KW-0805">Transcription regulation</keyword>
<organism evidence="6 7">
    <name type="scientific">Aminipila luticellarii</name>
    <dbReference type="NCBI Taxonomy" id="2507160"/>
    <lineage>
        <taxon>Bacteria</taxon>
        <taxon>Bacillati</taxon>
        <taxon>Bacillota</taxon>
        <taxon>Clostridia</taxon>
        <taxon>Peptostreptococcales</taxon>
        <taxon>Anaerovoracaceae</taxon>
        <taxon>Aminipila</taxon>
    </lineage>
</organism>
<dbReference type="Pfam" id="PF00126">
    <property type="entry name" value="HTH_1"/>
    <property type="match status" value="1"/>
</dbReference>
<evidence type="ECO:0000256" key="4">
    <source>
        <dbReference type="ARBA" id="ARBA00023163"/>
    </source>
</evidence>
<dbReference type="InterPro" id="IPR036390">
    <property type="entry name" value="WH_DNA-bd_sf"/>
</dbReference>
<keyword evidence="7" id="KW-1185">Reference proteome</keyword>
<dbReference type="Pfam" id="PF03466">
    <property type="entry name" value="LysR_substrate"/>
    <property type="match status" value="1"/>
</dbReference>